<organism evidence="4 5">
    <name type="scientific">Luteimonas viscosa</name>
    <dbReference type="NCBI Taxonomy" id="1132694"/>
    <lineage>
        <taxon>Bacteria</taxon>
        <taxon>Pseudomonadati</taxon>
        <taxon>Pseudomonadota</taxon>
        <taxon>Gammaproteobacteria</taxon>
        <taxon>Lysobacterales</taxon>
        <taxon>Lysobacteraceae</taxon>
        <taxon>Luteimonas</taxon>
    </lineage>
</organism>
<feature type="transmembrane region" description="Helical" evidence="3">
    <location>
        <begin position="335"/>
        <end position="354"/>
    </location>
</feature>
<accession>A0A5D4XEG2</accession>
<comment type="caution">
    <text evidence="4">The sequence shown here is derived from an EMBL/GenBank/DDBJ whole genome shotgun (WGS) entry which is preliminary data.</text>
</comment>
<dbReference type="InterPro" id="IPR052346">
    <property type="entry name" value="O-mannosyl-transferase_TMTC"/>
</dbReference>
<evidence type="ECO:0000256" key="3">
    <source>
        <dbReference type="SAM" id="Phobius"/>
    </source>
</evidence>
<evidence type="ECO:0000313" key="4">
    <source>
        <dbReference type="EMBL" id="TYT23028.1"/>
    </source>
</evidence>
<reference evidence="4 5" key="1">
    <citation type="submission" date="2019-08" db="EMBL/GenBank/DDBJ databases">
        <title>Luteimonas viscosus sp. nov., isolated from soil of a sunflower field.</title>
        <authorList>
            <person name="Jianli Z."/>
            <person name="Ying Z."/>
        </authorList>
    </citation>
    <scope>NUCLEOTIDE SEQUENCE [LARGE SCALE GENOMIC DNA]</scope>
    <source>
        <strain evidence="4 5">XBU10</strain>
    </source>
</reference>
<feature type="transmembrane region" description="Helical" evidence="3">
    <location>
        <begin position="309"/>
        <end position="329"/>
    </location>
</feature>
<name>A0A5D4XEG2_9GAMM</name>
<evidence type="ECO:0000256" key="2">
    <source>
        <dbReference type="ARBA" id="ARBA00022803"/>
    </source>
</evidence>
<dbReference type="Proteomes" id="UP000324973">
    <property type="component" value="Unassembled WGS sequence"/>
</dbReference>
<evidence type="ECO:0000313" key="5">
    <source>
        <dbReference type="Proteomes" id="UP000324973"/>
    </source>
</evidence>
<keyword evidence="5" id="KW-1185">Reference proteome</keyword>
<protein>
    <submittedName>
        <fullName evidence="4">Uncharacterized protein</fullName>
    </submittedName>
</protein>
<keyword evidence="3" id="KW-1133">Transmembrane helix</keyword>
<dbReference type="PANTHER" id="PTHR44227:SF3">
    <property type="entry name" value="PROTEIN O-MANNOSYL-TRANSFERASE TMTC4"/>
    <property type="match status" value="1"/>
</dbReference>
<keyword evidence="3" id="KW-0812">Transmembrane</keyword>
<keyword evidence="3" id="KW-0472">Membrane</keyword>
<feature type="transmembrane region" description="Helical" evidence="3">
    <location>
        <begin position="204"/>
        <end position="222"/>
    </location>
</feature>
<dbReference type="RefSeq" id="WP_149104735.1">
    <property type="nucleotide sequence ID" value="NZ_VTFT01000003.1"/>
</dbReference>
<dbReference type="EMBL" id="VTFT01000003">
    <property type="protein sequence ID" value="TYT23028.1"/>
    <property type="molecule type" value="Genomic_DNA"/>
</dbReference>
<feature type="transmembrane region" description="Helical" evidence="3">
    <location>
        <begin position="182"/>
        <end position="198"/>
    </location>
</feature>
<dbReference type="OrthoDB" id="8566379at2"/>
<feature type="transmembrane region" description="Helical" evidence="3">
    <location>
        <begin position="390"/>
        <end position="410"/>
    </location>
</feature>
<evidence type="ECO:0000256" key="1">
    <source>
        <dbReference type="ARBA" id="ARBA00022737"/>
    </source>
</evidence>
<feature type="transmembrane region" description="Helical" evidence="3">
    <location>
        <begin position="128"/>
        <end position="148"/>
    </location>
</feature>
<feature type="transmembrane region" description="Helical" evidence="3">
    <location>
        <begin position="154"/>
        <end position="170"/>
    </location>
</feature>
<keyword evidence="2" id="KW-0802">TPR repeat</keyword>
<dbReference type="PANTHER" id="PTHR44227">
    <property type="match status" value="1"/>
</dbReference>
<proteinExistence type="predicted"/>
<feature type="transmembrane region" description="Helical" evidence="3">
    <location>
        <begin position="234"/>
        <end position="255"/>
    </location>
</feature>
<gene>
    <name evidence="4" type="ORF">FZO89_17425</name>
</gene>
<keyword evidence="1" id="KW-0677">Repeat</keyword>
<sequence length="619" mass="67524">MNTPNNTMRFALLGLLVSITAAALFLPGLPGEFVFDDFHNIVNNQALHLTRMDADALAQVLGTAQVSGPTRILPTLSFAIDYWRGGGADPMVFKTTNLLIHALTAFALGWFFRSLLLLVGVRSQRAGWLALALAFAWAAHPLQVSAVLYTVQRIQTLGTLFLVLALWSYLQARQAQLLGQPARTGLVLTLLLWALALACKEDSVLLPAYTLALELTVLRFAATDPRVTQRLKRGYLIAAAVGAAAYILVVIPHFWHWETLPGRDFSTLERLLTQPRVLCMHLWQILAPLPGNMPFYYDWLQPSRNLLQPWTTLPAIAAIVGLLGIAWHLRARWPLFSLGVFLFFASHFVTSNVVPLEMVFEHRNHFGLIGALLALGSLLTHISAKVRTRPGLQTAACAAVLVVLAGGTVVRAHAWGSSAAIARIGTEAAPGSGRAWVQLCASQFRAGGGAVAGNPQLDLAIQTCRDGADAAPQALNSLTLLVVLKTLRGDGRIPEWDLLQQRMRSVRMTSDNTRVFTILLAHARNGVDLDKQELLELLPIVLERGNLGPVNRADIGYFVMNHLGEPDLALPYFIKSIEARPANDPFPLQLGAELRAVGRPDLADTIELLGSTRGRAYAL</sequence>
<dbReference type="AlphaFoldDB" id="A0A5D4XEG2"/>
<feature type="transmembrane region" description="Helical" evidence="3">
    <location>
        <begin position="366"/>
        <end position="384"/>
    </location>
</feature>
<feature type="transmembrane region" description="Helical" evidence="3">
    <location>
        <begin position="98"/>
        <end position="121"/>
    </location>
</feature>